<dbReference type="OrthoDB" id="9778453at2"/>
<protein>
    <submittedName>
        <fullName evidence="4">CMP-binding factor</fullName>
    </submittedName>
</protein>
<evidence type="ECO:0000259" key="3">
    <source>
        <dbReference type="PROSITE" id="PS51831"/>
    </source>
</evidence>
<dbReference type="Gene3D" id="2.40.50.140">
    <property type="entry name" value="Nucleic acid-binding proteins"/>
    <property type="match status" value="1"/>
</dbReference>
<dbReference type="PANTHER" id="PTHR37294:SF1">
    <property type="entry name" value="3'-5' EXORIBONUCLEASE YHAM"/>
    <property type="match status" value="1"/>
</dbReference>
<dbReference type="InterPro" id="IPR004365">
    <property type="entry name" value="NA-bd_OB_tRNA"/>
</dbReference>
<feature type="domain" description="HD" evidence="3">
    <location>
        <begin position="161"/>
        <end position="283"/>
    </location>
</feature>
<dbReference type="PATRIC" id="fig|1423812.3.peg.1391"/>
<reference evidence="4 5" key="1">
    <citation type="journal article" date="2015" name="Genome Announc.">
        <title>Expanding the biotechnology potential of lactobacilli through comparative genomics of 213 strains and associated genera.</title>
        <authorList>
            <person name="Sun Z."/>
            <person name="Harris H.M."/>
            <person name="McCann A."/>
            <person name="Guo C."/>
            <person name="Argimon S."/>
            <person name="Zhang W."/>
            <person name="Yang X."/>
            <person name="Jeffery I.B."/>
            <person name="Cooney J.C."/>
            <person name="Kagawa T.F."/>
            <person name="Liu W."/>
            <person name="Song Y."/>
            <person name="Salvetti E."/>
            <person name="Wrobel A."/>
            <person name="Rasinkangas P."/>
            <person name="Parkhill J."/>
            <person name="Rea M.C."/>
            <person name="O'Sullivan O."/>
            <person name="Ritari J."/>
            <person name="Douillard F.P."/>
            <person name="Paul Ross R."/>
            <person name="Yang R."/>
            <person name="Briner A.E."/>
            <person name="Felis G.E."/>
            <person name="de Vos W.M."/>
            <person name="Barrangou R."/>
            <person name="Klaenhammer T.R."/>
            <person name="Caufield P.W."/>
            <person name="Cui Y."/>
            <person name="Zhang H."/>
            <person name="O'Toole P.W."/>
        </authorList>
    </citation>
    <scope>NUCLEOTIDE SEQUENCE [LARGE SCALE GENOMIC DNA]</scope>
    <source>
        <strain evidence="4 5">DSM 19971</strain>
    </source>
</reference>
<keyword evidence="2" id="KW-0269">Exonuclease</keyword>
<organism evidence="4 5">
    <name type="scientific">Liquorilactobacillus uvarum DSM 19971</name>
    <dbReference type="NCBI Taxonomy" id="1423812"/>
    <lineage>
        <taxon>Bacteria</taxon>
        <taxon>Bacillati</taxon>
        <taxon>Bacillota</taxon>
        <taxon>Bacilli</taxon>
        <taxon>Lactobacillales</taxon>
        <taxon>Lactobacillaceae</taxon>
        <taxon>Liquorilactobacillus</taxon>
    </lineage>
</organism>
<dbReference type="Pfam" id="PF01966">
    <property type="entry name" value="HD"/>
    <property type="match status" value="1"/>
</dbReference>
<keyword evidence="2" id="KW-0540">Nuclease</keyword>
<sequence length="324" mass="36989">MKQKKIYDYAVDENVELFVLIKSADVRLAKNGKKFIAFNFSDSSGEISAKFWDASEEDISNFKPGKIVFLKGKREVYQNNPQIKIFHMRQTTDEEPANPEFFVKKAPVSKDDMEKEFNQSLFEITNPNWNRVVRFLLHEHHDAFFSFPAAKKNHHAFDGGLAYHSLSMLRLAHSIAKQYSDVINAPLLYAGAILHDLGKTIELSGPIATKYTLEGNMIGHIILVDEEIVKACQHLKIDLESEDMILLRHMILSHHGLLEYGSPVRPHLLEAEVLHQIDELDASIQMLKGTLSHTEPGNFSERIFGMDGRNFYRPQGKIKPTEND</sequence>
<dbReference type="FunFam" id="1.10.3210.10:FF:000008">
    <property type="entry name" value="3'-5' exoribonuclease YhaM"/>
    <property type="match status" value="1"/>
</dbReference>
<dbReference type="SMART" id="SM00471">
    <property type="entry name" value="HDc"/>
    <property type="match status" value="1"/>
</dbReference>
<keyword evidence="1" id="KW-0378">Hydrolase</keyword>
<dbReference type="SUPFAM" id="SSF109604">
    <property type="entry name" value="HD-domain/PDEase-like"/>
    <property type="match status" value="1"/>
</dbReference>
<proteinExistence type="predicted"/>
<dbReference type="InterPro" id="IPR012340">
    <property type="entry name" value="NA-bd_OB-fold"/>
</dbReference>
<accession>A0A0R1Q1N6</accession>
<dbReference type="EMBL" id="AZEG01000003">
    <property type="protein sequence ID" value="KRL38589.1"/>
    <property type="molecule type" value="Genomic_DNA"/>
</dbReference>
<dbReference type="GO" id="GO:0004527">
    <property type="term" value="F:exonuclease activity"/>
    <property type="evidence" value="ECO:0007669"/>
    <property type="project" value="UniProtKB-KW"/>
</dbReference>
<gene>
    <name evidence="4" type="ORF">FD20_GL001305</name>
</gene>
<evidence type="ECO:0000256" key="2">
    <source>
        <dbReference type="ARBA" id="ARBA00022839"/>
    </source>
</evidence>
<dbReference type="InterPro" id="IPR006674">
    <property type="entry name" value="HD_domain"/>
</dbReference>
<dbReference type="CDD" id="cd00077">
    <property type="entry name" value="HDc"/>
    <property type="match status" value="1"/>
</dbReference>
<name>A0A0R1Q1N6_9LACO</name>
<evidence type="ECO:0000313" key="5">
    <source>
        <dbReference type="Proteomes" id="UP000051155"/>
    </source>
</evidence>
<dbReference type="STRING" id="1423812.FD20_GL001305"/>
<evidence type="ECO:0000256" key="1">
    <source>
        <dbReference type="ARBA" id="ARBA00022801"/>
    </source>
</evidence>
<dbReference type="PROSITE" id="PS51831">
    <property type="entry name" value="HD"/>
    <property type="match status" value="1"/>
</dbReference>
<dbReference type="GO" id="GO:0003676">
    <property type="term" value="F:nucleic acid binding"/>
    <property type="evidence" value="ECO:0007669"/>
    <property type="project" value="InterPro"/>
</dbReference>
<dbReference type="Gene3D" id="1.10.3210.10">
    <property type="entry name" value="Hypothetical protein af1432"/>
    <property type="match status" value="1"/>
</dbReference>
<dbReference type="SUPFAM" id="SSF50249">
    <property type="entry name" value="Nucleic acid-binding proteins"/>
    <property type="match status" value="1"/>
</dbReference>
<dbReference type="RefSeq" id="WP_057735918.1">
    <property type="nucleotide sequence ID" value="NZ_AZEG01000003.1"/>
</dbReference>
<keyword evidence="5" id="KW-1185">Reference proteome</keyword>
<dbReference type="InterPro" id="IPR050798">
    <property type="entry name" value="YhaM_exoribonuc/phosphodiest"/>
</dbReference>
<dbReference type="CDD" id="cd04492">
    <property type="entry name" value="YhaM_OBF_like"/>
    <property type="match status" value="1"/>
</dbReference>
<dbReference type="PANTHER" id="PTHR37294">
    <property type="entry name" value="3'-5' EXORIBONUCLEASE YHAM"/>
    <property type="match status" value="1"/>
</dbReference>
<dbReference type="AlphaFoldDB" id="A0A0R1Q1N6"/>
<dbReference type="Proteomes" id="UP000051155">
    <property type="component" value="Unassembled WGS sequence"/>
</dbReference>
<dbReference type="GO" id="GO:0031125">
    <property type="term" value="P:rRNA 3'-end processing"/>
    <property type="evidence" value="ECO:0007669"/>
    <property type="project" value="TreeGrafter"/>
</dbReference>
<dbReference type="InterPro" id="IPR003607">
    <property type="entry name" value="HD/PDEase_dom"/>
</dbReference>
<comment type="caution">
    <text evidence="4">The sequence shown here is derived from an EMBL/GenBank/DDBJ whole genome shotgun (WGS) entry which is preliminary data.</text>
</comment>
<dbReference type="Pfam" id="PF01336">
    <property type="entry name" value="tRNA_anti-codon"/>
    <property type="match status" value="1"/>
</dbReference>
<evidence type="ECO:0000313" key="4">
    <source>
        <dbReference type="EMBL" id="KRL38589.1"/>
    </source>
</evidence>